<dbReference type="PROSITE" id="PS52016">
    <property type="entry name" value="TONB_DEPENDENT_REC_3"/>
    <property type="match status" value="1"/>
</dbReference>
<evidence type="ECO:0000313" key="10">
    <source>
        <dbReference type="EMBL" id="OAD46447.1"/>
    </source>
</evidence>
<dbReference type="GO" id="GO:0009279">
    <property type="term" value="C:cell outer membrane"/>
    <property type="evidence" value="ECO:0007669"/>
    <property type="project" value="UniProtKB-SubCell"/>
</dbReference>
<dbReference type="InterPro" id="IPR037066">
    <property type="entry name" value="Plug_dom_sf"/>
</dbReference>
<proteinExistence type="inferred from homology"/>
<dbReference type="InterPro" id="IPR036942">
    <property type="entry name" value="Beta-barrel_TonB_sf"/>
</dbReference>
<keyword evidence="8" id="KW-0732">Signal</keyword>
<evidence type="ECO:0000256" key="3">
    <source>
        <dbReference type="ARBA" id="ARBA00022452"/>
    </source>
</evidence>
<keyword evidence="5 7" id="KW-0472">Membrane</keyword>
<dbReference type="Gene3D" id="2.170.130.10">
    <property type="entry name" value="TonB-dependent receptor, plug domain"/>
    <property type="match status" value="1"/>
</dbReference>
<dbReference type="SUPFAM" id="SSF49464">
    <property type="entry name" value="Carboxypeptidase regulatory domain-like"/>
    <property type="match status" value="1"/>
</dbReference>
<comment type="similarity">
    <text evidence="7">Belongs to the TonB-dependent receptor family.</text>
</comment>
<dbReference type="SUPFAM" id="SSF56935">
    <property type="entry name" value="Porins"/>
    <property type="match status" value="1"/>
</dbReference>
<dbReference type="RefSeq" id="WP_068447833.1">
    <property type="nucleotide sequence ID" value="NZ_CP150660.1"/>
</dbReference>
<dbReference type="Pfam" id="PF13715">
    <property type="entry name" value="CarbopepD_reg_2"/>
    <property type="match status" value="1"/>
</dbReference>
<dbReference type="Proteomes" id="UP000076923">
    <property type="component" value="Unassembled WGS sequence"/>
</dbReference>
<comment type="subcellular location">
    <subcellularLocation>
        <location evidence="1 7">Cell outer membrane</location>
        <topology evidence="1 7">Multi-pass membrane protein</topology>
    </subcellularLocation>
</comment>
<feature type="signal peptide" evidence="8">
    <location>
        <begin position="1"/>
        <end position="18"/>
    </location>
</feature>
<keyword evidence="3 7" id="KW-1134">Transmembrane beta strand</keyword>
<evidence type="ECO:0000256" key="4">
    <source>
        <dbReference type="ARBA" id="ARBA00022692"/>
    </source>
</evidence>
<evidence type="ECO:0000259" key="9">
    <source>
        <dbReference type="Pfam" id="PF07715"/>
    </source>
</evidence>
<keyword evidence="2 7" id="KW-0813">Transport</keyword>
<name>A0A176TEU8_9FLAO</name>
<dbReference type="InterPro" id="IPR023997">
    <property type="entry name" value="TonB-dep_OMP_SusC/RagA_CS"/>
</dbReference>
<dbReference type="AlphaFoldDB" id="A0A176TEU8"/>
<dbReference type="EMBL" id="LVWE01000003">
    <property type="protein sequence ID" value="OAD46447.1"/>
    <property type="molecule type" value="Genomic_DNA"/>
</dbReference>
<evidence type="ECO:0000256" key="6">
    <source>
        <dbReference type="ARBA" id="ARBA00023237"/>
    </source>
</evidence>
<protein>
    <recommendedName>
        <fullName evidence="9">TonB-dependent receptor plug domain-containing protein</fullName>
    </recommendedName>
</protein>
<keyword evidence="11" id="KW-1185">Reference proteome</keyword>
<evidence type="ECO:0000256" key="1">
    <source>
        <dbReference type="ARBA" id="ARBA00004571"/>
    </source>
</evidence>
<keyword evidence="4 7" id="KW-0812">Transmembrane</keyword>
<evidence type="ECO:0000313" key="11">
    <source>
        <dbReference type="Proteomes" id="UP000076923"/>
    </source>
</evidence>
<evidence type="ECO:0000256" key="7">
    <source>
        <dbReference type="PROSITE-ProRule" id="PRU01360"/>
    </source>
</evidence>
<dbReference type="Gene3D" id="2.40.170.20">
    <property type="entry name" value="TonB-dependent receptor, beta-barrel domain"/>
    <property type="match status" value="1"/>
</dbReference>
<gene>
    <name evidence="10" type="ORF">LPB303_02640</name>
</gene>
<reference evidence="10 11" key="1">
    <citation type="submission" date="2016-02" db="EMBL/GenBank/DDBJ databases">
        <title>Draft genome sequence of Polaribacter atrinae KACC17473.</title>
        <authorList>
            <person name="Shin S.-K."/>
            <person name="Yi H."/>
        </authorList>
    </citation>
    <scope>NUCLEOTIDE SEQUENCE [LARGE SCALE GENOMIC DNA]</scope>
    <source>
        <strain evidence="10 11">KACC 17473</strain>
    </source>
</reference>
<dbReference type="InterPro" id="IPR023996">
    <property type="entry name" value="TonB-dep_OMP_SusC/RagA"/>
</dbReference>
<dbReference type="NCBIfam" id="TIGR04057">
    <property type="entry name" value="SusC_RagA_signa"/>
    <property type="match status" value="1"/>
</dbReference>
<dbReference type="Pfam" id="PF07715">
    <property type="entry name" value="Plug"/>
    <property type="match status" value="1"/>
</dbReference>
<evidence type="ECO:0000256" key="8">
    <source>
        <dbReference type="SAM" id="SignalP"/>
    </source>
</evidence>
<feature type="chain" id="PRO_5008049858" description="TonB-dependent receptor plug domain-containing protein" evidence="8">
    <location>
        <begin position="19"/>
        <end position="1022"/>
    </location>
</feature>
<feature type="domain" description="TonB-dependent receptor plug" evidence="9">
    <location>
        <begin position="113"/>
        <end position="220"/>
    </location>
</feature>
<dbReference type="InterPro" id="IPR039426">
    <property type="entry name" value="TonB-dep_rcpt-like"/>
</dbReference>
<dbReference type="OrthoDB" id="9768177at2"/>
<comment type="caution">
    <text evidence="10">The sequence shown here is derived from an EMBL/GenBank/DDBJ whole genome shotgun (WGS) entry which is preliminary data.</text>
</comment>
<keyword evidence="6 7" id="KW-0998">Cell outer membrane</keyword>
<accession>A0A176TEU8</accession>
<dbReference type="STRING" id="1333662.LPB303_02640"/>
<dbReference type="InterPro" id="IPR012910">
    <property type="entry name" value="Plug_dom"/>
</dbReference>
<evidence type="ECO:0000256" key="2">
    <source>
        <dbReference type="ARBA" id="ARBA00022448"/>
    </source>
</evidence>
<evidence type="ECO:0000256" key="5">
    <source>
        <dbReference type="ARBA" id="ARBA00023136"/>
    </source>
</evidence>
<organism evidence="10 11">
    <name type="scientific">Polaribacter atrinae</name>
    <dbReference type="NCBI Taxonomy" id="1333662"/>
    <lineage>
        <taxon>Bacteria</taxon>
        <taxon>Pseudomonadati</taxon>
        <taxon>Bacteroidota</taxon>
        <taxon>Flavobacteriia</taxon>
        <taxon>Flavobacteriales</taxon>
        <taxon>Flavobacteriaceae</taxon>
    </lineage>
</organism>
<dbReference type="NCBIfam" id="TIGR04056">
    <property type="entry name" value="OMP_RagA_SusC"/>
    <property type="match status" value="1"/>
</dbReference>
<dbReference type="InterPro" id="IPR008969">
    <property type="entry name" value="CarboxyPept-like_regulatory"/>
</dbReference>
<dbReference type="Gene3D" id="2.60.40.1120">
    <property type="entry name" value="Carboxypeptidase-like, regulatory domain"/>
    <property type="match status" value="1"/>
</dbReference>
<sequence length="1022" mass="113279">MKKILFFICLFSFALANAQSKVVTGKVTDDNAVSIGGVSIMEKNTKKGVMTDFDGNYSISVSSENTILVFSYLGMKTFEQTVAGSNQINVTLKEDVSNLDEIVIIGYGTSKRKDVTGSVVSIKVEGSPAALMPTTNALQFLQGTAPGVNIGAISSAGGSPGLLVRGQNSISASNAPLIVLDGVIFDGSLNQIANGDIASIDVLKDASSAAIYGSRSANGVIIITTKRGKTEKPTINLNHYTGIQSWSRIPKMKSGEEFIKWRADNLSLTNVTDLSIENILSTKEYDAYQAGHQMDWLDEISQFAPIQNYQLSISGRTKSTNYYVSGTYLDQKGVLDGDEFTSFNLSSKIENKITDWLSFGLSTRYDSQDYTGFSPDINQATMYTPYSNKWIKGREDIVLDKFPTPSLLVNPYNNFYNDDLDKRWGLRGSGFVKIKVPGIEGLSFKSTYTQSRRVFDNGFFAHERSFVNPDVEDQLNNPQQFLNKTYGSKSNVTYNSWVFDNVLTYDKNFGDHKITALLGYTKDEFIRESVAFSGTDFEKAGSSDLGFYGLNLGNPERKGGSTSITEKRNVGQFARLYYNYKNKYHITGTYRRDGYSAFGEGNKFGEFPGVSVAWTASEEDFIKNNISQINYLKFRVSYGENGNLGISPYETQAGVNNGVTIFGDQTFNTIYQSSLGNKALSWETTTSLNLGLNFSLFNNRISGDIEYYNSKTTDQLLNRRLPPFTGFGEVRTNIGELENKGLEISLKTVNISSEDFKWSSGMTFWYNRNKLISLVGADVDKDGIPDDDIGNRWFIGESLSAIYDFTVNGIVQTEDTDYIATYGAKPGDLKIVDINGKDANGDLTGLPDGKINADDRSIIGDAAPNFRANISNTFNYKNFEFYFDINIVAGGGKDNRYLGSNKRAFLGSSQGNNHVANWVSGREYWMPDNQSNTVPRPNYNNPYGYGFYQSRGFLRLQNVSMAYNFDDSVKKLLRVNEFKVYVTGKNLFTKTDWVGLDPENAGQIASSSPVIRTFTLGLNLSF</sequence>